<dbReference type="Gene3D" id="3.40.630.30">
    <property type="match status" value="1"/>
</dbReference>
<dbReference type="EMBL" id="MN740745">
    <property type="protein sequence ID" value="QHU09802.1"/>
    <property type="molecule type" value="Genomic_DNA"/>
</dbReference>
<dbReference type="SUPFAM" id="SSF55729">
    <property type="entry name" value="Acyl-CoA N-acyltransferases (Nat)"/>
    <property type="match status" value="1"/>
</dbReference>
<reference evidence="2" key="1">
    <citation type="journal article" date="2020" name="Nature">
        <title>Giant virus diversity and host interactions through global metagenomics.</title>
        <authorList>
            <person name="Schulz F."/>
            <person name="Roux S."/>
            <person name="Paez-Espino D."/>
            <person name="Jungbluth S."/>
            <person name="Walsh D.A."/>
            <person name="Denef V.J."/>
            <person name="McMahon K.D."/>
            <person name="Konstantinidis K.T."/>
            <person name="Eloe-Fadrosh E.A."/>
            <person name="Kyrpides N.C."/>
            <person name="Woyke T."/>
        </authorList>
    </citation>
    <scope>NUCLEOTIDE SEQUENCE</scope>
    <source>
        <strain evidence="2">GVMAG-S-1101164-164</strain>
    </source>
</reference>
<dbReference type="CDD" id="cd04301">
    <property type="entry name" value="NAT_SF"/>
    <property type="match status" value="1"/>
</dbReference>
<dbReference type="Pfam" id="PF08445">
    <property type="entry name" value="FR47"/>
    <property type="match status" value="1"/>
</dbReference>
<accession>A0A6C0JVL5</accession>
<dbReference type="InterPro" id="IPR016181">
    <property type="entry name" value="Acyl_CoA_acyltransferase"/>
</dbReference>
<feature type="domain" description="N-acetyltransferase" evidence="1">
    <location>
        <begin position="1"/>
        <end position="124"/>
    </location>
</feature>
<dbReference type="InterPro" id="IPR013653">
    <property type="entry name" value="GCN5-like_dom"/>
</dbReference>
<organism evidence="2">
    <name type="scientific">viral metagenome</name>
    <dbReference type="NCBI Taxonomy" id="1070528"/>
    <lineage>
        <taxon>unclassified sequences</taxon>
        <taxon>metagenomes</taxon>
        <taxon>organismal metagenomes</taxon>
    </lineage>
</organism>
<proteinExistence type="predicted"/>
<dbReference type="AlphaFoldDB" id="A0A6C0JVL5"/>
<dbReference type="GO" id="GO:0016747">
    <property type="term" value="F:acyltransferase activity, transferring groups other than amino-acyl groups"/>
    <property type="evidence" value="ECO:0007669"/>
    <property type="project" value="InterPro"/>
</dbReference>
<dbReference type="PROSITE" id="PS51186">
    <property type="entry name" value="GNAT"/>
    <property type="match status" value="1"/>
</dbReference>
<evidence type="ECO:0000313" key="2">
    <source>
        <dbReference type="EMBL" id="QHU09802.1"/>
    </source>
</evidence>
<sequence length="124" mass="14206">MDFRIGTPSQYVQSNMVSSNPPNVLTKGSYFLIMKDRSASLIAKLYNDSFIIRSVEVRPDRRGQGIGTHIVRQMIQFLLPKRKPIFLYVDPSNAPAIHVYTKLGFVRIKQNTAFGDKYVFRGQH</sequence>
<name>A0A6C0JVL5_9ZZZZ</name>
<protein>
    <recommendedName>
        <fullName evidence="1">N-acetyltransferase domain-containing protein</fullName>
    </recommendedName>
</protein>
<evidence type="ECO:0000259" key="1">
    <source>
        <dbReference type="PROSITE" id="PS51186"/>
    </source>
</evidence>
<dbReference type="InterPro" id="IPR000182">
    <property type="entry name" value="GNAT_dom"/>
</dbReference>